<reference evidence="3 4" key="1">
    <citation type="journal article" date="2019" name="Int. J. Syst. Evol. Microbiol.">
        <title>The Global Catalogue of Microorganisms (GCM) 10K type strain sequencing project: providing services to taxonomists for standard genome sequencing and annotation.</title>
        <authorList>
            <consortium name="The Broad Institute Genomics Platform"/>
            <consortium name="The Broad Institute Genome Sequencing Center for Infectious Disease"/>
            <person name="Wu L."/>
            <person name="Ma J."/>
        </authorList>
    </citation>
    <scope>NUCLEOTIDE SEQUENCE [LARGE SCALE GENOMIC DNA]</scope>
    <source>
        <strain evidence="3 4">JCM 14046</strain>
    </source>
</reference>
<keyword evidence="2" id="KW-0472">Membrane</keyword>
<feature type="transmembrane region" description="Helical" evidence="2">
    <location>
        <begin position="199"/>
        <end position="217"/>
    </location>
</feature>
<evidence type="ECO:0000256" key="2">
    <source>
        <dbReference type="SAM" id="Phobius"/>
    </source>
</evidence>
<keyword evidence="2" id="KW-1133">Transmembrane helix</keyword>
<dbReference type="Proteomes" id="UP001501612">
    <property type="component" value="Unassembled WGS sequence"/>
</dbReference>
<accession>A0ABN2PF66</accession>
<evidence type="ECO:0000256" key="1">
    <source>
        <dbReference type="SAM" id="MobiDB-lite"/>
    </source>
</evidence>
<protein>
    <recommendedName>
        <fullName evidence="5">PH domain-containing protein</fullName>
    </recommendedName>
</protein>
<feature type="transmembrane region" description="Helical" evidence="2">
    <location>
        <begin position="36"/>
        <end position="57"/>
    </location>
</feature>
<feature type="transmembrane region" description="Helical" evidence="2">
    <location>
        <begin position="69"/>
        <end position="89"/>
    </location>
</feature>
<evidence type="ECO:0000313" key="4">
    <source>
        <dbReference type="Proteomes" id="UP001501612"/>
    </source>
</evidence>
<feature type="compositionally biased region" description="Pro residues" evidence="1">
    <location>
        <begin position="1"/>
        <end position="18"/>
    </location>
</feature>
<evidence type="ECO:0008006" key="5">
    <source>
        <dbReference type="Google" id="ProtNLM"/>
    </source>
</evidence>
<dbReference type="EMBL" id="BAAAMY010000004">
    <property type="protein sequence ID" value="GAA1918260.1"/>
    <property type="molecule type" value="Genomic_DNA"/>
</dbReference>
<keyword evidence="4" id="KW-1185">Reference proteome</keyword>
<proteinExistence type="predicted"/>
<gene>
    <name evidence="3" type="ORF">GCM10009737_19630</name>
</gene>
<feature type="region of interest" description="Disordered" evidence="1">
    <location>
        <begin position="1"/>
        <end position="25"/>
    </location>
</feature>
<dbReference type="RefSeq" id="WP_344006605.1">
    <property type="nucleotide sequence ID" value="NZ_BAAAMY010000004.1"/>
</dbReference>
<evidence type="ECO:0000313" key="3">
    <source>
        <dbReference type="EMBL" id="GAA1918260.1"/>
    </source>
</evidence>
<keyword evidence="2" id="KW-0812">Transmembrane</keyword>
<comment type="caution">
    <text evidence="3">The sequence shown here is derived from an EMBL/GenBank/DDBJ whole genome shotgun (WGS) entry which is preliminary data.</text>
</comment>
<sequence length="218" mass="22843">MQEPTSPDPGPPGEPPPGLVAAIGPPRPVDASRRTAVLVALCLLMVVPAAIGGHGMARADGDISGPAPWLLLALITFTALFIMWPGFVVRLRSDGRVLEGFGLLGRQRVDLTRLTSVASTVSARSVVVQLRDREGALMFDSRFLRRAGPAVVRAVGHGVWLGQERGEYVVPRGAAQLWGMPTKPEATLNARTGAIPRQLAVIAMLAAALAVGAVVGAR</sequence>
<name>A0ABN2PF66_9ACTN</name>
<organism evidence="3 4">
    <name type="scientific">Nocardioides lentus</name>
    <dbReference type="NCBI Taxonomy" id="338077"/>
    <lineage>
        <taxon>Bacteria</taxon>
        <taxon>Bacillati</taxon>
        <taxon>Actinomycetota</taxon>
        <taxon>Actinomycetes</taxon>
        <taxon>Propionibacteriales</taxon>
        <taxon>Nocardioidaceae</taxon>
        <taxon>Nocardioides</taxon>
    </lineage>
</organism>